<name>S8DTW0_9LAMI</name>
<dbReference type="PANTHER" id="PTHR34956:SF2">
    <property type="entry name" value="OS05G0397300 PROTEIN"/>
    <property type="match status" value="1"/>
</dbReference>
<gene>
    <name evidence="2" type="ORF">M569_11537</name>
</gene>
<evidence type="ECO:0000313" key="2">
    <source>
        <dbReference type="EMBL" id="EPS63252.1"/>
    </source>
</evidence>
<sequence length="106" mass="12175">MEGGVVFDDDVFYADLSRQLSLLILDDDEDDDFCPSANLKAVIHPKIQPSFQQQMSKRESKGTGVFIPRSLNPRRKNVRQGKFDQNSRGVLLPSSYHQQSFNVRRF</sequence>
<dbReference type="OrthoDB" id="1081388at2759"/>
<evidence type="ECO:0000313" key="3">
    <source>
        <dbReference type="Proteomes" id="UP000015453"/>
    </source>
</evidence>
<reference evidence="2 3" key="1">
    <citation type="journal article" date="2013" name="BMC Genomics">
        <title>The miniature genome of a carnivorous plant Genlisea aurea contains a low number of genes and short non-coding sequences.</title>
        <authorList>
            <person name="Leushkin E.V."/>
            <person name="Sutormin R.A."/>
            <person name="Nabieva E.R."/>
            <person name="Penin A.A."/>
            <person name="Kondrashov A.S."/>
            <person name="Logacheva M.D."/>
        </authorList>
    </citation>
    <scope>NUCLEOTIDE SEQUENCE [LARGE SCALE GENOMIC DNA]</scope>
</reference>
<dbReference type="EMBL" id="AUSU01005598">
    <property type="protein sequence ID" value="EPS63252.1"/>
    <property type="molecule type" value="Genomic_DNA"/>
</dbReference>
<comment type="caution">
    <text evidence="2">The sequence shown here is derived from an EMBL/GenBank/DDBJ whole genome shotgun (WGS) entry which is preliminary data.</text>
</comment>
<protein>
    <submittedName>
        <fullName evidence="2">Uncharacterized protein</fullName>
    </submittedName>
</protein>
<evidence type="ECO:0000256" key="1">
    <source>
        <dbReference type="SAM" id="MobiDB-lite"/>
    </source>
</evidence>
<proteinExistence type="predicted"/>
<dbReference type="PANTHER" id="PTHR34956">
    <property type="entry name" value="OS05G0397300 PROTEIN"/>
    <property type="match status" value="1"/>
</dbReference>
<dbReference type="AlphaFoldDB" id="S8DTW0"/>
<dbReference type="Proteomes" id="UP000015453">
    <property type="component" value="Unassembled WGS sequence"/>
</dbReference>
<feature type="region of interest" description="Disordered" evidence="1">
    <location>
        <begin position="50"/>
        <end position="69"/>
    </location>
</feature>
<keyword evidence="3" id="KW-1185">Reference proteome</keyword>
<organism evidence="2 3">
    <name type="scientific">Genlisea aurea</name>
    <dbReference type="NCBI Taxonomy" id="192259"/>
    <lineage>
        <taxon>Eukaryota</taxon>
        <taxon>Viridiplantae</taxon>
        <taxon>Streptophyta</taxon>
        <taxon>Embryophyta</taxon>
        <taxon>Tracheophyta</taxon>
        <taxon>Spermatophyta</taxon>
        <taxon>Magnoliopsida</taxon>
        <taxon>eudicotyledons</taxon>
        <taxon>Gunneridae</taxon>
        <taxon>Pentapetalae</taxon>
        <taxon>asterids</taxon>
        <taxon>lamiids</taxon>
        <taxon>Lamiales</taxon>
        <taxon>Lentibulariaceae</taxon>
        <taxon>Genlisea</taxon>
    </lineage>
</organism>
<accession>S8DTW0</accession>